<dbReference type="GO" id="GO:0017177">
    <property type="term" value="C:glucosidase II complex"/>
    <property type="evidence" value="ECO:0007669"/>
    <property type="project" value="TreeGrafter"/>
</dbReference>
<dbReference type="Pfam" id="PF13015">
    <property type="entry name" value="PRKCSH_1"/>
    <property type="match status" value="1"/>
</dbReference>
<dbReference type="GO" id="GO:0006491">
    <property type="term" value="P:N-glycan processing"/>
    <property type="evidence" value="ECO:0007669"/>
    <property type="project" value="TreeGrafter"/>
</dbReference>
<feature type="signal peptide" evidence="6">
    <location>
        <begin position="1"/>
        <end position="23"/>
    </location>
</feature>
<keyword evidence="4" id="KW-1015">Disulfide bond</keyword>
<evidence type="ECO:0000256" key="2">
    <source>
        <dbReference type="ARBA" id="ARBA00022729"/>
    </source>
</evidence>
<dbReference type="InterPro" id="IPR044865">
    <property type="entry name" value="MRH_dom"/>
</dbReference>
<evidence type="ECO:0000256" key="5">
    <source>
        <dbReference type="SAM" id="Coils"/>
    </source>
</evidence>
<feature type="domain" description="MRH" evidence="7">
    <location>
        <begin position="378"/>
        <end position="482"/>
    </location>
</feature>
<name>A0A9N8VJ39_FUNMO</name>
<evidence type="ECO:0000313" key="8">
    <source>
        <dbReference type="EMBL" id="CAG8457366.1"/>
    </source>
</evidence>
<protein>
    <recommendedName>
        <fullName evidence="1">Glucosidase 2 subunit beta</fullName>
    </recommendedName>
</protein>
<feature type="coiled-coil region" evidence="5">
    <location>
        <begin position="158"/>
        <end position="281"/>
    </location>
</feature>
<organism evidence="8 9">
    <name type="scientific">Funneliformis mosseae</name>
    <name type="common">Endomycorrhizal fungus</name>
    <name type="synonym">Glomus mosseae</name>
    <dbReference type="NCBI Taxonomy" id="27381"/>
    <lineage>
        <taxon>Eukaryota</taxon>
        <taxon>Fungi</taxon>
        <taxon>Fungi incertae sedis</taxon>
        <taxon>Mucoromycota</taxon>
        <taxon>Glomeromycotina</taxon>
        <taxon>Glomeromycetes</taxon>
        <taxon>Glomerales</taxon>
        <taxon>Glomeraceae</taxon>
        <taxon>Funneliformis</taxon>
    </lineage>
</organism>
<evidence type="ECO:0000313" key="9">
    <source>
        <dbReference type="Proteomes" id="UP000789375"/>
    </source>
</evidence>
<accession>A0A9N8VJ39</accession>
<dbReference type="PANTHER" id="PTHR12630">
    <property type="entry name" value="N-LINKED OLIGOSACCHARIDE PROCESSING"/>
    <property type="match status" value="1"/>
</dbReference>
<evidence type="ECO:0000256" key="4">
    <source>
        <dbReference type="ARBA" id="ARBA00023157"/>
    </source>
</evidence>
<keyword evidence="3" id="KW-0256">Endoplasmic reticulum</keyword>
<proteinExistence type="predicted"/>
<dbReference type="PANTHER" id="PTHR12630:SF1">
    <property type="entry name" value="GLUCOSIDASE 2 SUBUNIT BETA"/>
    <property type="match status" value="1"/>
</dbReference>
<dbReference type="InterPro" id="IPR028146">
    <property type="entry name" value="PRKCSH_N"/>
</dbReference>
<evidence type="ECO:0000256" key="3">
    <source>
        <dbReference type="ARBA" id="ARBA00022824"/>
    </source>
</evidence>
<dbReference type="AlphaFoldDB" id="A0A9N8VJ39"/>
<gene>
    <name evidence="8" type="ORF">FMOSSE_LOCUS1860</name>
</gene>
<evidence type="ECO:0000259" key="7">
    <source>
        <dbReference type="PROSITE" id="PS51914"/>
    </source>
</evidence>
<keyword evidence="9" id="KW-1185">Reference proteome</keyword>
<dbReference type="PROSITE" id="PS51914">
    <property type="entry name" value="MRH"/>
    <property type="match status" value="1"/>
</dbReference>
<feature type="coiled-coil region" evidence="5">
    <location>
        <begin position="335"/>
        <end position="362"/>
    </location>
</feature>
<keyword evidence="2 6" id="KW-0732">Signal</keyword>
<comment type="caution">
    <text evidence="8">The sequence shown here is derived from an EMBL/GenBank/DDBJ whole genome shotgun (WGS) entry which is preliminary data.</text>
</comment>
<dbReference type="InterPro" id="IPR036607">
    <property type="entry name" value="PRKCSH"/>
</dbReference>
<dbReference type="InterPro" id="IPR009011">
    <property type="entry name" value="Man6P_isomerase_rcpt-bd_dom_sf"/>
</dbReference>
<dbReference type="EMBL" id="CAJVPP010000220">
    <property type="protein sequence ID" value="CAG8457366.1"/>
    <property type="molecule type" value="Genomic_DNA"/>
</dbReference>
<dbReference type="Gene3D" id="2.70.130.10">
    <property type="entry name" value="Mannose-6-phosphate receptor binding domain"/>
    <property type="match status" value="1"/>
</dbReference>
<feature type="chain" id="PRO_5040160562" description="Glucosidase 2 subunit beta" evidence="6">
    <location>
        <begin position="24"/>
        <end position="497"/>
    </location>
</feature>
<sequence>MTFSPLLLTLVLVLSYSAIQIHAEQDNNNIPRGVAKSEALLYEKKGSEWTCLDGSETIPYEAINDDYCDCTSACPNGRFYCTNVGYFPAYISSERVNDGVCEPECCDGSDEYDGKIVCPNNCKELGDEHRRHIQELANIKIEGARIRQEYIQYGITKKQEREASLERLKIELESAKVKVSEREAVLKRAQEMEKLESKAKGNGRLKECREKLRTLQERNEELRERIDTLLKILEEMKNDHNQNYNDVAVENAIKRYNEFIEVELDQEEEIYEDEIEEENQVPEIQTKLSLSERVAEAFLDLYDDVLEAFGLSEYTIGKSERQFSRPSGDGKSKEVTVANDALNEAKEEKSSIENEIEDINEKLSRDYGPQQEFTKLEETCVSYAEGQYTYTVCLFDKATQKSAQYKYTHIGNFAKWIGSESRDDPKYYTAQLYDHGARCWNGQDRSVKVYFECGIENKILSFSEPEDCQYLMNMTTPSVCYENFEKNKDDESVHDEL</sequence>
<dbReference type="SUPFAM" id="SSF50911">
    <property type="entry name" value="Mannose 6-phosphate receptor domain"/>
    <property type="match status" value="1"/>
</dbReference>
<dbReference type="Pfam" id="PF12999">
    <property type="entry name" value="PRKCSH-like"/>
    <property type="match status" value="1"/>
</dbReference>
<evidence type="ECO:0000256" key="6">
    <source>
        <dbReference type="SAM" id="SignalP"/>
    </source>
</evidence>
<dbReference type="InterPro" id="IPR039794">
    <property type="entry name" value="Gtb1-like"/>
</dbReference>
<evidence type="ECO:0000256" key="1">
    <source>
        <dbReference type="ARBA" id="ARBA00022387"/>
    </source>
</evidence>
<reference evidence="8" key="1">
    <citation type="submission" date="2021-06" db="EMBL/GenBank/DDBJ databases">
        <authorList>
            <person name="Kallberg Y."/>
            <person name="Tangrot J."/>
            <person name="Rosling A."/>
        </authorList>
    </citation>
    <scope>NUCLEOTIDE SEQUENCE</scope>
    <source>
        <strain evidence="8">87-6 pot B 2015</strain>
    </source>
</reference>
<dbReference type="Proteomes" id="UP000789375">
    <property type="component" value="Unassembled WGS sequence"/>
</dbReference>
<keyword evidence="5" id="KW-0175">Coiled coil</keyword>